<dbReference type="RefSeq" id="WP_149676256.1">
    <property type="nucleotide sequence ID" value="NZ_VTUZ01000066.1"/>
</dbReference>
<dbReference type="GO" id="GO:0008684">
    <property type="term" value="F:2-oxopent-4-enoate hydratase activity"/>
    <property type="evidence" value="ECO:0007669"/>
    <property type="project" value="TreeGrafter"/>
</dbReference>
<dbReference type="InterPro" id="IPR036663">
    <property type="entry name" value="Fumarylacetoacetase_C_sf"/>
</dbReference>
<dbReference type="EMBL" id="VTUZ01000066">
    <property type="protein sequence ID" value="KAA0998034.1"/>
    <property type="molecule type" value="Genomic_DNA"/>
</dbReference>
<reference evidence="1 2" key="1">
    <citation type="submission" date="2019-08" db="EMBL/GenBank/DDBJ databases">
        <title>Paraburkholderia sp. DCY113.</title>
        <authorList>
            <person name="Kang J."/>
        </authorList>
    </citation>
    <scope>NUCLEOTIDE SEQUENCE [LARGE SCALE GENOMIC DNA]</scope>
    <source>
        <strain evidence="1 2">DCY113</strain>
    </source>
</reference>
<dbReference type="SUPFAM" id="SSF56529">
    <property type="entry name" value="FAH"/>
    <property type="match status" value="1"/>
</dbReference>
<evidence type="ECO:0000313" key="2">
    <source>
        <dbReference type="Proteomes" id="UP000325273"/>
    </source>
</evidence>
<protein>
    <recommendedName>
        <fullName evidence="3">2-keto-4-pentenoate hydratase</fullName>
    </recommendedName>
</protein>
<comment type="caution">
    <text evidence="1">The sequence shown here is derived from an EMBL/GenBank/DDBJ whole genome shotgun (WGS) entry which is preliminary data.</text>
</comment>
<evidence type="ECO:0000313" key="1">
    <source>
        <dbReference type="EMBL" id="KAA0998034.1"/>
    </source>
</evidence>
<dbReference type="InterPro" id="IPR050772">
    <property type="entry name" value="Hydratase-Decarb/MhpD_sf"/>
</dbReference>
<dbReference type="GO" id="GO:0005737">
    <property type="term" value="C:cytoplasm"/>
    <property type="evidence" value="ECO:0007669"/>
    <property type="project" value="TreeGrafter"/>
</dbReference>
<dbReference type="PANTHER" id="PTHR30143:SF0">
    <property type="entry name" value="2-KETO-4-PENTENOATE HYDRATASE"/>
    <property type="match status" value="1"/>
</dbReference>
<sequence length="291" mass="31384">MKSMSYDPTAAATHLEWASRTGLRIGDLPPGARPGSLEEGYAAQAIFVKQMNEPVVGWKIAGASPRGLRGDLPTAPAHGCLTPSRVIASGGLLKFPSNAKATLETEVAFRFSRSVSPAEEAFEVSSMIDHAFIAIEVVCSRFIDRKAVGQPSFIADNLGFHALICGERVDPFDPRKFEGDAGVWQNGERIAISLSGDDRTRPFDSLKFLWGELARQRKTILEGAIVTTGTLSAPVDVETNGSFRAQISGAKVDVTFLRSDEGEVHSETVQSTCASTSDWMDTGTPFKQAEY</sequence>
<dbReference type="PANTHER" id="PTHR30143">
    <property type="entry name" value="ACID HYDRATASE"/>
    <property type="match status" value="1"/>
</dbReference>
<accession>A0A5B0G3L6</accession>
<gene>
    <name evidence="1" type="ORF">FVF58_46345</name>
</gene>
<dbReference type="Proteomes" id="UP000325273">
    <property type="component" value="Unassembled WGS sequence"/>
</dbReference>
<evidence type="ECO:0008006" key="3">
    <source>
        <dbReference type="Google" id="ProtNLM"/>
    </source>
</evidence>
<name>A0A5B0G3L6_9BURK</name>
<dbReference type="AlphaFoldDB" id="A0A5B0G3L6"/>
<organism evidence="1 2">
    <name type="scientific">Paraburkholderia panacisoli</name>
    <dbReference type="NCBI Taxonomy" id="2603818"/>
    <lineage>
        <taxon>Bacteria</taxon>
        <taxon>Pseudomonadati</taxon>
        <taxon>Pseudomonadota</taxon>
        <taxon>Betaproteobacteria</taxon>
        <taxon>Burkholderiales</taxon>
        <taxon>Burkholderiaceae</taxon>
        <taxon>Paraburkholderia</taxon>
    </lineage>
</organism>
<proteinExistence type="predicted"/>
<keyword evidence="2" id="KW-1185">Reference proteome</keyword>
<dbReference type="Gene3D" id="3.90.850.10">
    <property type="entry name" value="Fumarylacetoacetase-like, C-terminal domain"/>
    <property type="match status" value="1"/>
</dbReference>